<comment type="similarity">
    <text evidence="2">Belongs to the bacterial solute-binding protein SsuA/TauA family.</text>
</comment>
<dbReference type="Gene3D" id="3.40.190.10">
    <property type="entry name" value="Periplasmic binding protein-like II"/>
    <property type="match status" value="2"/>
</dbReference>
<dbReference type="PANTHER" id="PTHR30024:SF47">
    <property type="entry name" value="TAURINE-BINDING PERIPLASMIC PROTEIN"/>
    <property type="match status" value="1"/>
</dbReference>
<reference evidence="5" key="2">
    <citation type="submission" date="2021-06" db="EMBL/GenBank/DDBJ databases">
        <authorList>
            <consortium name="NCBI Pathogen Detection Project"/>
        </authorList>
    </citation>
    <scope>NUCLEOTIDE SEQUENCE</scope>
    <source>
        <strain evidence="5">Clostridioides</strain>
    </source>
</reference>
<reference evidence="5" key="1">
    <citation type="journal article" date="2018" name="Genome Biol.">
        <title>SKESA: strategic k-mer extension for scrupulous assemblies.</title>
        <authorList>
            <person name="Souvorov A."/>
            <person name="Agarwala R."/>
            <person name="Lipman D.J."/>
        </authorList>
    </citation>
    <scope>NUCLEOTIDE SEQUENCE</scope>
    <source>
        <strain evidence="5">Clostridioides</strain>
    </source>
</reference>
<sequence length="192" mass="20898">MFKKIVAIASSIIVSTICLTGCDFNSNDKKDESSSSKNLDKVTIAEVTHSVFYAPQYAAITKGFFEDEGIKVDLINTQGADKTMAALISGEANVGLMGPEASIYVYNQNKNDYAVNFAQLTKRDGSFLIARKKMPNFSYNDLKGTEILGGRKGGVPLMTFEYVLKEKGLTIGENLKAGNVNVRTDVQKSVCL</sequence>
<evidence type="ECO:0000256" key="2">
    <source>
        <dbReference type="ARBA" id="ARBA00010742"/>
    </source>
</evidence>
<dbReference type="GO" id="GO:0042597">
    <property type="term" value="C:periplasmic space"/>
    <property type="evidence" value="ECO:0007669"/>
    <property type="project" value="UniProtKB-SubCell"/>
</dbReference>
<dbReference type="InterPro" id="IPR015168">
    <property type="entry name" value="SsuA/THI5"/>
</dbReference>
<protein>
    <submittedName>
        <fullName evidence="5">ABC transporter substrate-binding protein</fullName>
    </submittedName>
</protein>
<evidence type="ECO:0000256" key="3">
    <source>
        <dbReference type="ARBA" id="ARBA00022729"/>
    </source>
</evidence>
<dbReference type="Pfam" id="PF09084">
    <property type="entry name" value="NMT1"/>
    <property type="match status" value="1"/>
</dbReference>
<dbReference type="Proteomes" id="UP000879542">
    <property type="component" value="Unassembled WGS sequence"/>
</dbReference>
<comment type="subcellular location">
    <subcellularLocation>
        <location evidence="1">Periplasm</location>
    </subcellularLocation>
</comment>
<dbReference type="EMBL" id="DAEQIJ010000001">
    <property type="protein sequence ID" value="HBH2618319.1"/>
    <property type="molecule type" value="Genomic_DNA"/>
</dbReference>
<gene>
    <name evidence="5" type="ORF">KRQ00_000037</name>
</gene>
<dbReference type="RefSeq" id="WP_003428665.1">
    <property type="nucleotide sequence ID" value="NZ_AP025558.1"/>
</dbReference>
<dbReference type="AlphaFoldDB" id="A0A9P3WVI1"/>
<evidence type="ECO:0000313" key="6">
    <source>
        <dbReference type="Proteomes" id="UP000879542"/>
    </source>
</evidence>
<name>A0A9P3WVI1_CLODI</name>
<dbReference type="SUPFAM" id="SSF53850">
    <property type="entry name" value="Periplasmic binding protein-like II"/>
    <property type="match status" value="1"/>
</dbReference>
<keyword evidence="3" id="KW-0732">Signal</keyword>
<accession>A0A9P3WVI1</accession>
<evidence type="ECO:0000259" key="4">
    <source>
        <dbReference type="Pfam" id="PF09084"/>
    </source>
</evidence>
<evidence type="ECO:0000256" key="1">
    <source>
        <dbReference type="ARBA" id="ARBA00004418"/>
    </source>
</evidence>
<organism evidence="5 6">
    <name type="scientific">Clostridioides difficile</name>
    <name type="common">Peptoclostridium difficile</name>
    <dbReference type="NCBI Taxonomy" id="1496"/>
    <lineage>
        <taxon>Bacteria</taxon>
        <taxon>Bacillati</taxon>
        <taxon>Bacillota</taxon>
        <taxon>Clostridia</taxon>
        <taxon>Peptostreptococcales</taxon>
        <taxon>Peptostreptococcaceae</taxon>
        <taxon>Clostridioides</taxon>
    </lineage>
</organism>
<proteinExistence type="inferred from homology"/>
<dbReference type="PANTHER" id="PTHR30024">
    <property type="entry name" value="ALIPHATIC SULFONATES-BINDING PROTEIN-RELATED"/>
    <property type="match status" value="1"/>
</dbReference>
<comment type="caution">
    <text evidence="5">The sequence shown here is derived from an EMBL/GenBank/DDBJ whole genome shotgun (WGS) entry which is preliminary data.</text>
</comment>
<evidence type="ECO:0000313" key="5">
    <source>
        <dbReference type="EMBL" id="HBH2618319.1"/>
    </source>
</evidence>
<feature type="domain" description="SsuA/THI5-like" evidence="4">
    <location>
        <begin position="54"/>
        <end position="170"/>
    </location>
</feature>